<comment type="caution">
    <text evidence="1">The sequence shown here is derived from an EMBL/GenBank/DDBJ whole genome shotgun (WGS) entry which is preliminary data.</text>
</comment>
<sequence>MERRSPFGLLFEEFCDRWLTNTYVVPELLFHDVSSCIGHNGAATSTAILCLSGLLKPIADEKMEKVPAILENDSSATTSLIEDFPKTAASRDI</sequence>
<protein>
    <submittedName>
        <fullName evidence="1">Uncharacterized protein</fullName>
    </submittedName>
</protein>
<dbReference type="AlphaFoldDB" id="A0A4Y2HRA2"/>
<name>A0A4Y2HRA2_ARAVE</name>
<evidence type="ECO:0000313" key="2">
    <source>
        <dbReference type="Proteomes" id="UP000499080"/>
    </source>
</evidence>
<reference evidence="1 2" key="1">
    <citation type="journal article" date="2019" name="Sci. Rep.">
        <title>Orb-weaving spider Araneus ventricosus genome elucidates the spidroin gene catalogue.</title>
        <authorList>
            <person name="Kono N."/>
            <person name="Nakamura H."/>
            <person name="Ohtoshi R."/>
            <person name="Moran D.A.P."/>
            <person name="Shinohara A."/>
            <person name="Yoshida Y."/>
            <person name="Fujiwara M."/>
            <person name="Mori M."/>
            <person name="Tomita M."/>
            <person name="Arakawa K."/>
        </authorList>
    </citation>
    <scope>NUCLEOTIDE SEQUENCE [LARGE SCALE GENOMIC DNA]</scope>
</reference>
<dbReference type="EMBL" id="BGPR01002099">
    <property type="protein sequence ID" value="GBM67755.1"/>
    <property type="molecule type" value="Genomic_DNA"/>
</dbReference>
<evidence type="ECO:0000313" key="1">
    <source>
        <dbReference type="EMBL" id="GBM67755.1"/>
    </source>
</evidence>
<keyword evidence="2" id="KW-1185">Reference proteome</keyword>
<proteinExistence type="predicted"/>
<organism evidence="1 2">
    <name type="scientific">Araneus ventricosus</name>
    <name type="common">Orbweaver spider</name>
    <name type="synonym">Epeira ventricosa</name>
    <dbReference type="NCBI Taxonomy" id="182803"/>
    <lineage>
        <taxon>Eukaryota</taxon>
        <taxon>Metazoa</taxon>
        <taxon>Ecdysozoa</taxon>
        <taxon>Arthropoda</taxon>
        <taxon>Chelicerata</taxon>
        <taxon>Arachnida</taxon>
        <taxon>Araneae</taxon>
        <taxon>Araneomorphae</taxon>
        <taxon>Entelegynae</taxon>
        <taxon>Araneoidea</taxon>
        <taxon>Araneidae</taxon>
        <taxon>Araneus</taxon>
    </lineage>
</organism>
<accession>A0A4Y2HRA2</accession>
<gene>
    <name evidence="1" type="ORF">AVEN_188591_1</name>
</gene>
<dbReference type="Proteomes" id="UP000499080">
    <property type="component" value="Unassembled WGS sequence"/>
</dbReference>